<dbReference type="EMBL" id="JAMHFX010000132">
    <property type="protein sequence ID" value="MCO1620471.1"/>
    <property type="molecule type" value="Genomic_DNA"/>
</dbReference>
<accession>A0AAW5HHZ9</accession>
<dbReference type="RefSeq" id="WP_252459081.1">
    <property type="nucleotide sequence ID" value="NZ_JAMHFX010000132.1"/>
</dbReference>
<comment type="caution">
    <text evidence="1">The sequence shown here is derived from an EMBL/GenBank/DDBJ whole genome shotgun (WGS) entry which is preliminary data.</text>
</comment>
<evidence type="ECO:0000313" key="2">
    <source>
        <dbReference type="Proteomes" id="UP001202943"/>
    </source>
</evidence>
<proteinExistence type="predicted"/>
<feature type="non-terminal residue" evidence="1">
    <location>
        <position position="86"/>
    </location>
</feature>
<dbReference type="AlphaFoldDB" id="A0AAW5HHZ9"/>
<organism evidence="1 2">
    <name type="scientific">Pseudomonas putida</name>
    <name type="common">Arthrobacter siderocapsulatus</name>
    <dbReference type="NCBI Taxonomy" id="303"/>
    <lineage>
        <taxon>Bacteria</taxon>
        <taxon>Pseudomonadati</taxon>
        <taxon>Pseudomonadota</taxon>
        <taxon>Gammaproteobacteria</taxon>
        <taxon>Pseudomonadales</taxon>
        <taxon>Pseudomonadaceae</taxon>
        <taxon>Pseudomonas</taxon>
    </lineage>
</organism>
<name>A0AAW5HHZ9_PSEPU</name>
<gene>
    <name evidence="1" type="ORF">M8C81_07680</name>
</gene>
<protein>
    <submittedName>
        <fullName evidence="1">Uncharacterized protein</fullName>
    </submittedName>
</protein>
<reference evidence="1" key="2">
    <citation type="submission" date="2023-08" db="EMBL/GenBank/DDBJ databases">
        <title>Isolation, Identification, Denitrification Characteristics of A Highly Efficient Aerobic Denitrifying Bacterial Strain DS2.</title>
        <authorList>
            <person name="Wang H."/>
        </authorList>
    </citation>
    <scope>NUCLEOTIDE SEQUENCE</scope>
    <source>
        <strain evidence="1">DS2</strain>
    </source>
</reference>
<dbReference type="Proteomes" id="UP001202943">
    <property type="component" value="Unassembled WGS sequence"/>
</dbReference>
<sequence length="86" mass="9071">MPDSADDGRRLLSEKLITAALRQGGKAPALVFVVLRRSSAARAAHREQARSYICFGPIIPGADARVPLALTSISWGTNKAVARAGT</sequence>
<reference evidence="1" key="1">
    <citation type="submission" date="2022-05" db="EMBL/GenBank/DDBJ databases">
        <authorList>
            <person name="Yi M."/>
        </authorList>
    </citation>
    <scope>NUCLEOTIDE SEQUENCE</scope>
    <source>
        <strain evidence="1">DS2</strain>
    </source>
</reference>
<evidence type="ECO:0000313" key="1">
    <source>
        <dbReference type="EMBL" id="MCO1620471.1"/>
    </source>
</evidence>